<evidence type="ECO:0000313" key="1">
    <source>
        <dbReference type="EMBL" id="VYU58992.1"/>
    </source>
</evidence>
<evidence type="ECO:0008006" key="2">
    <source>
        <dbReference type="Google" id="ProtNLM"/>
    </source>
</evidence>
<dbReference type="Gene3D" id="1.10.1220.160">
    <property type="entry name" value="DNA sulphur modification protein DndE"/>
    <property type="match status" value="1"/>
</dbReference>
<dbReference type="InterPro" id="IPR014969">
    <property type="entry name" value="DNA_S_DndE"/>
</dbReference>
<protein>
    <recommendedName>
        <fullName evidence="2">DNA sulfur modification protein DndE</fullName>
    </recommendedName>
</protein>
<dbReference type="Pfam" id="PF08870">
    <property type="entry name" value="DndE"/>
    <property type="match status" value="1"/>
</dbReference>
<dbReference type="InterPro" id="IPR038472">
    <property type="entry name" value="DndE_sf"/>
</dbReference>
<dbReference type="NCBIfam" id="TIGR03184">
    <property type="entry name" value="DNA_S_dndE"/>
    <property type="match status" value="1"/>
</dbReference>
<dbReference type="AlphaFoldDB" id="A0A6N3G321"/>
<dbReference type="EMBL" id="CACRTR010000016">
    <property type="protein sequence ID" value="VYU58992.1"/>
    <property type="molecule type" value="Genomic_DNA"/>
</dbReference>
<reference evidence="1" key="1">
    <citation type="submission" date="2019-11" db="EMBL/GenBank/DDBJ databases">
        <authorList>
            <person name="Feng L."/>
        </authorList>
    </citation>
    <scope>NUCLEOTIDE SEQUENCE</scope>
    <source>
        <strain evidence="1">ElimosumLFYP34</strain>
    </source>
</reference>
<gene>
    <name evidence="1" type="ORF">ELLFYP34_03691</name>
</gene>
<sequence>MIIKQVRVSQQAKDQLSRLKGKTGIKNWNVLCRWALCYSLSEKTIPTDIQIAADSNLEMSWLTFGGDYYELYEALVKAWCQQMKLPTDNETVIKYFRLNLERGIAHLCGTGFIKEFDDLIKIAVKEKRA</sequence>
<accession>A0A6N3G321</accession>
<organism evidence="1">
    <name type="scientific">Eubacterium limosum</name>
    <dbReference type="NCBI Taxonomy" id="1736"/>
    <lineage>
        <taxon>Bacteria</taxon>
        <taxon>Bacillati</taxon>
        <taxon>Bacillota</taxon>
        <taxon>Clostridia</taxon>
        <taxon>Eubacteriales</taxon>
        <taxon>Eubacteriaceae</taxon>
        <taxon>Eubacterium</taxon>
    </lineage>
</organism>
<proteinExistence type="predicted"/>
<name>A0A6N3G321_EUBLI</name>